<evidence type="ECO:0000313" key="7">
    <source>
        <dbReference type="Proteomes" id="UP000728185"/>
    </source>
</evidence>
<evidence type="ECO:0000256" key="2">
    <source>
        <dbReference type="ARBA" id="ARBA00023069"/>
    </source>
</evidence>
<accession>A0A8E0RWU1</accession>
<keyword evidence="4" id="KW-0175">Coiled coil</keyword>
<gene>
    <name evidence="6" type="ORF">FBUS_02862</name>
</gene>
<feature type="coiled-coil region" evidence="4">
    <location>
        <begin position="356"/>
        <end position="402"/>
    </location>
</feature>
<keyword evidence="7" id="KW-1185">Reference proteome</keyword>
<dbReference type="OrthoDB" id="75950at2759"/>
<protein>
    <recommendedName>
        <fullName evidence="8">Trichohyalin-plectin-homology domain-containing protein</fullName>
    </recommendedName>
</protein>
<keyword evidence="3" id="KW-0966">Cell projection</keyword>
<dbReference type="PANTHER" id="PTHR31183">
    <property type="entry name" value="TRICHOPLEIN KERATIN FILAMENT-BINDING PROTEIN FAMILY MEMBER"/>
    <property type="match status" value="1"/>
</dbReference>
<organism evidence="6 7">
    <name type="scientific">Fasciolopsis buskii</name>
    <dbReference type="NCBI Taxonomy" id="27845"/>
    <lineage>
        <taxon>Eukaryota</taxon>
        <taxon>Metazoa</taxon>
        <taxon>Spiralia</taxon>
        <taxon>Lophotrochozoa</taxon>
        <taxon>Platyhelminthes</taxon>
        <taxon>Trematoda</taxon>
        <taxon>Digenea</taxon>
        <taxon>Plagiorchiida</taxon>
        <taxon>Echinostomata</taxon>
        <taxon>Echinostomatoidea</taxon>
        <taxon>Fasciolidae</taxon>
        <taxon>Fasciolopsis</taxon>
    </lineage>
</organism>
<comment type="subcellular location">
    <subcellularLocation>
        <location evidence="1">Cell projection</location>
        <location evidence="1">Cilium</location>
    </subcellularLocation>
</comment>
<feature type="coiled-coil region" evidence="4">
    <location>
        <begin position="64"/>
        <end position="124"/>
    </location>
</feature>
<dbReference type="PANTHER" id="PTHR31183:SF1">
    <property type="entry name" value="CILIA- AND FLAGELLA-ASSOCIATED PROTEIN 53"/>
    <property type="match status" value="1"/>
</dbReference>
<sequence>REKRSESACQRDPWQKSRLDDEHRRNQLELVRERQICELRSLWEDQTRDKLIEAETQRRFRAIKAKEHQEREKQRERLKQLLESEKTHLVSIRKSPEEENRERCEESRRRAIQLELERQEADRLKAIEKYEQQFREGCDILRSEMSRRKAYEIAEDIKVQIAMKQEQKKLEAEEDAWFAEMMKQKAENQKPSAANERENSRFLQLQLKLEEERIRQRQIRMEKRAKIKEDLDQCLLTRREQLNKDAEGVKAYGIILNREEEVKAVAEAKALEESKRRAHEETIQYLNYVQKSKKDAELFENQINKLMAEAVEREAGRVQEARRREKLARQSLARQAAEFCLQQIQAKGTTLLYFYIKIYNLLADEARQKAREENRKAGLEFNKQLQKDKQKEKEDLEERRCRLIQYRQALEDQIAYQQKMTAHSLEESNREQKTLRETEFDMQNVIDEVVNSRLRDSNRHPWRLQLALGHPGLPQWTGSFGTAVTQKSSQ</sequence>
<dbReference type="Proteomes" id="UP000728185">
    <property type="component" value="Unassembled WGS sequence"/>
</dbReference>
<feature type="region of interest" description="Disordered" evidence="5">
    <location>
        <begin position="1"/>
        <end position="21"/>
    </location>
</feature>
<feature type="non-terminal residue" evidence="6">
    <location>
        <position position="1"/>
    </location>
</feature>
<evidence type="ECO:0000313" key="6">
    <source>
        <dbReference type="EMBL" id="KAA0195876.1"/>
    </source>
</evidence>
<evidence type="ECO:0000256" key="5">
    <source>
        <dbReference type="SAM" id="MobiDB-lite"/>
    </source>
</evidence>
<dbReference type="GO" id="GO:0005929">
    <property type="term" value="C:cilium"/>
    <property type="evidence" value="ECO:0007669"/>
    <property type="project" value="UniProtKB-SubCell"/>
</dbReference>
<comment type="caution">
    <text evidence="6">The sequence shown here is derived from an EMBL/GenBank/DDBJ whole genome shotgun (WGS) entry which is preliminary data.</text>
</comment>
<evidence type="ECO:0008006" key="8">
    <source>
        <dbReference type="Google" id="ProtNLM"/>
    </source>
</evidence>
<evidence type="ECO:0000256" key="4">
    <source>
        <dbReference type="SAM" id="Coils"/>
    </source>
</evidence>
<keyword evidence="2" id="KW-0969">Cilium</keyword>
<name>A0A8E0RWU1_9TREM</name>
<dbReference type="InterPro" id="IPR043596">
    <property type="entry name" value="CFAP53/TCHP"/>
</dbReference>
<dbReference type="EMBL" id="LUCM01003396">
    <property type="protein sequence ID" value="KAA0195876.1"/>
    <property type="molecule type" value="Genomic_DNA"/>
</dbReference>
<evidence type="ECO:0000256" key="1">
    <source>
        <dbReference type="ARBA" id="ARBA00004138"/>
    </source>
</evidence>
<proteinExistence type="predicted"/>
<evidence type="ECO:0000256" key="3">
    <source>
        <dbReference type="ARBA" id="ARBA00023273"/>
    </source>
</evidence>
<dbReference type="AlphaFoldDB" id="A0A8E0RWU1"/>
<reference evidence="6" key="1">
    <citation type="submission" date="2019-05" db="EMBL/GenBank/DDBJ databases">
        <title>Annotation for the trematode Fasciolopsis buski.</title>
        <authorList>
            <person name="Choi Y.-J."/>
        </authorList>
    </citation>
    <scope>NUCLEOTIDE SEQUENCE</scope>
    <source>
        <strain evidence="6">HT</strain>
        <tissue evidence="6">Whole worm</tissue>
    </source>
</reference>